<feature type="domain" description="B box-type" evidence="6">
    <location>
        <begin position="43"/>
        <end position="90"/>
    </location>
</feature>
<dbReference type="AlphaFoldDB" id="A0AAD7PM41"/>
<feature type="domain" description="B box-type" evidence="6">
    <location>
        <begin position="1"/>
        <end position="47"/>
    </location>
</feature>
<proteinExistence type="predicted"/>
<keyword evidence="3" id="KW-0862">Zinc</keyword>
<dbReference type="Proteomes" id="UP001163823">
    <property type="component" value="Chromosome 8"/>
</dbReference>
<organism evidence="7 8">
    <name type="scientific">Quillaja saponaria</name>
    <name type="common">Soap bark tree</name>
    <dbReference type="NCBI Taxonomy" id="32244"/>
    <lineage>
        <taxon>Eukaryota</taxon>
        <taxon>Viridiplantae</taxon>
        <taxon>Streptophyta</taxon>
        <taxon>Embryophyta</taxon>
        <taxon>Tracheophyta</taxon>
        <taxon>Spermatophyta</taxon>
        <taxon>Magnoliopsida</taxon>
        <taxon>eudicotyledons</taxon>
        <taxon>Gunneridae</taxon>
        <taxon>Pentapetalae</taxon>
        <taxon>rosids</taxon>
        <taxon>fabids</taxon>
        <taxon>Fabales</taxon>
        <taxon>Quillajaceae</taxon>
        <taxon>Quillaja</taxon>
    </lineage>
</organism>
<keyword evidence="8" id="KW-1185">Reference proteome</keyword>
<feature type="compositionally biased region" description="Polar residues" evidence="5">
    <location>
        <begin position="184"/>
        <end position="194"/>
    </location>
</feature>
<protein>
    <submittedName>
        <fullName evidence="7">Zinc finger protein CONSTANS-LIKE 9</fullName>
    </submittedName>
</protein>
<dbReference type="InterPro" id="IPR000315">
    <property type="entry name" value="Znf_B-box"/>
</dbReference>
<evidence type="ECO:0000256" key="1">
    <source>
        <dbReference type="ARBA" id="ARBA00022723"/>
    </source>
</evidence>
<evidence type="ECO:0000256" key="3">
    <source>
        <dbReference type="ARBA" id="ARBA00022833"/>
    </source>
</evidence>
<dbReference type="EMBL" id="JARAOO010000008">
    <property type="protein sequence ID" value="KAJ7960222.1"/>
    <property type="molecule type" value="Genomic_DNA"/>
</dbReference>
<dbReference type="PROSITE" id="PS50119">
    <property type="entry name" value="ZF_BBOX"/>
    <property type="match status" value="2"/>
</dbReference>
<evidence type="ECO:0000259" key="6">
    <source>
        <dbReference type="PROSITE" id="PS50119"/>
    </source>
</evidence>
<reference evidence="7" key="1">
    <citation type="journal article" date="2023" name="Science">
        <title>Elucidation of the pathway for biosynthesis of saponin adjuvants from the soapbark tree.</title>
        <authorList>
            <person name="Reed J."/>
            <person name="Orme A."/>
            <person name="El-Demerdash A."/>
            <person name="Owen C."/>
            <person name="Martin L.B.B."/>
            <person name="Misra R.C."/>
            <person name="Kikuchi S."/>
            <person name="Rejzek M."/>
            <person name="Martin A.C."/>
            <person name="Harkess A."/>
            <person name="Leebens-Mack J."/>
            <person name="Louveau T."/>
            <person name="Stephenson M.J."/>
            <person name="Osbourn A."/>
        </authorList>
    </citation>
    <scope>NUCLEOTIDE SEQUENCE</scope>
    <source>
        <strain evidence="7">S10</strain>
    </source>
</reference>
<dbReference type="SMART" id="SM00336">
    <property type="entry name" value="BBOX"/>
    <property type="match status" value="2"/>
</dbReference>
<dbReference type="InterPro" id="IPR049808">
    <property type="entry name" value="CONSTANS-like_Bbox1"/>
</dbReference>
<accession>A0AAD7PM41</accession>
<dbReference type="PANTHER" id="PTHR31717:SF131">
    <property type="entry name" value="ZINC FINGER PROTEIN CONSTANS-LIKE 9"/>
    <property type="match status" value="1"/>
</dbReference>
<comment type="caution">
    <text evidence="7">The sequence shown here is derived from an EMBL/GenBank/DDBJ whole genome shotgun (WGS) entry which is preliminary data.</text>
</comment>
<feature type="region of interest" description="Disordered" evidence="5">
    <location>
        <begin position="131"/>
        <end position="198"/>
    </location>
</feature>
<dbReference type="KEGG" id="qsa:O6P43_020698"/>
<sequence>MGYLCDFCRDQRSMVYCRSDDACLCLSCDRNVHSANALSRRHSRTLVCERCNLQPAFVRCAEEKISLCQNCDWLGHGPSTSASAHKKQTINSYSGCPSAADLSTIWSFVLDLPSMGESTCEQELGLMSINENSSTNDWAPAEQNSSQNISGSDEVNDVRNMGNPTAWIGSSSMPESSSKRHITDQSAGPANTSKPKLYFPGTRCPALSSDSDLYEDFDMDEVDLNLENYEELFGMALSHSEELFENGGIDSLFRMNDMSAADS</sequence>
<evidence type="ECO:0000256" key="2">
    <source>
        <dbReference type="ARBA" id="ARBA00022771"/>
    </source>
</evidence>
<evidence type="ECO:0000256" key="4">
    <source>
        <dbReference type="PROSITE-ProRule" id="PRU00024"/>
    </source>
</evidence>
<evidence type="ECO:0000313" key="8">
    <source>
        <dbReference type="Proteomes" id="UP001163823"/>
    </source>
</evidence>
<evidence type="ECO:0000313" key="7">
    <source>
        <dbReference type="EMBL" id="KAJ7960222.1"/>
    </source>
</evidence>
<dbReference type="CDD" id="cd19821">
    <property type="entry name" value="Bbox1_BBX-like"/>
    <property type="match status" value="2"/>
</dbReference>
<feature type="compositionally biased region" description="Polar residues" evidence="5">
    <location>
        <begin position="131"/>
        <end position="153"/>
    </location>
</feature>
<dbReference type="GO" id="GO:0008270">
    <property type="term" value="F:zinc ion binding"/>
    <property type="evidence" value="ECO:0007669"/>
    <property type="project" value="UniProtKB-KW"/>
</dbReference>
<name>A0AAD7PM41_QUISA</name>
<dbReference type="PANTHER" id="PTHR31717">
    <property type="entry name" value="ZINC FINGER PROTEIN CONSTANS-LIKE 10"/>
    <property type="match status" value="1"/>
</dbReference>
<keyword evidence="1" id="KW-0479">Metal-binding</keyword>
<keyword evidence="2 4" id="KW-0863">Zinc-finger</keyword>
<evidence type="ECO:0000256" key="5">
    <source>
        <dbReference type="SAM" id="MobiDB-lite"/>
    </source>
</evidence>
<gene>
    <name evidence="7" type="ORF">O6P43_020698</name>
</gene>